<proteinExistence type="predicted"/>
<protein>
    <submittedName>
        <fullName evidence="1">Uncharacterized protein</fullName>
    </submittedName>
</protein>
<dbReference type="Gene3D" id="3.40.50.300">
    <property type="entry name" value="P-loop containing nucleotide triphosphate hydrolases"/>
    <property type="match status" value="1"/>
</dbReference>
<reference evidence="1" key="1">
    <citation type="journal article" date="2023" name="Phytobiomes J">
        <title>Deciphering the key players within the bacterial microbiota associated with aerial crown gall tumors on rhododendron: Insights into the gallobiome.</title>
        <authorList>
            <person name="Kuzmanovic N."/>
            <person name="Nesme J."/>
            <person name="Wolf J."/>
            <person name="Neumann-Schaal M."/>
            <person name="Petersen J."/>
            <person name="Fernandez-Gnecco G."/>
            <person name="Sproeer C."/>
            <person name="Bunk B."/>
            <person name="Overmann J."/>
            <person name="Sorensen S.J."/>
            <person name="Idczak E."/>
            <person name="Smalla K."/>
        </authorList>
    </citation>
    <scope>NUCLEOTIDE SEQUENCE [LARGE SCALE GENOMIC DNA]</scope>
    <source>
        <strain evidence="1">Rho-14.1</strain>
    </source>
</reference>
<dbReference type="RefSeq" id="WP_146258689.1">
    <property type="nucleotide sequence ID" value="NZ_CP192764.1"/>
</dbReference>
<dbReference type="SUPFAM" id="SSF52540">
    <property type="entry name" value="P-loop containing nucleoside triphosphate hydrolases"/>
    <property type="match status" value="1"/>
</dbReference>
<dbReference type="InterPro" id="IPR027417">
    <property type="entry name" value="P-loop_NTPase"/>
</dbReference>
<dbReference type="EMBL" id="JAVRAD010000013">
    <property type="protein sequence ID" value="MDX8331946.1"/>
    <property type="molecule type" value="Genomic_DNA"/>
</dbReference>
<comment type="caution">
    <text evidence="1">The sequence shown here is derived from an EMBL/GenBank/DDBJ whole genome shotgun (WGS) entry which is preliminary data.</text>
</comment>
<name>A0ABU4W363_9HYPH</name>
<sequence>MRIVLIGGTSHAGKSTLAETVATQLDWRFLSTDSLARHPGRPWRDVPDMPPPHVVEHYRDLEVDALMQSVLHHYDSMWGAHVLPLIENEAGLVVEGSALLPARIAPLLSSDVQAVWLVASDDLIERRIKSESGYSSRDGDSQFLIEKFVRRALAFNGFIAGEVSRLNLRKIDIDSDSESHALRSRLLDALRSDS</sequence>
<organism evidence="1 2">
    <name type="scientific">Agrobacterium rosae</name>
    <dbReference type="NCBI Taxonomy" id="1972867"/>
    <lineage>
        <taxon>Bacteria</taxon>
        <taxon>Pseudomonadati</taxon>
        <taxon>Pseudomonadota</taxon>
        <taxon>Alphaproteobacteria</taxon>
        <taxon>Hyphomicrobiales</taxon>
        <taxon>Rhizobiaceae</taxon>
        <taxon>Rhizobium/Agrobacterium group</taxon>
        <taxon>Agrobacterium</taxon>
    </lineage>
</organism>
<gene>
    <name evidence="1" type="ORF">RMS29_22275</name>
</gene>
<dbReference type="Proteomes" id="UP001277561">
    <property type="component" value="Unassembled WGS sequence"/>
</dbReference>
<accession>A0ABU4W363</accession>
<evidence type="ECO:0000313" key="1">
    <source>
        <dbReference type="EMBL" id="MDX8331946.1"/>
    </source>
</evidence>
<evidence type="ECO:0000313" key="2">
    <source>
        <dbReference type="Proteomes" id="UP001277561"/>
    </source>
</evidence>
<keyword evidence="2" id="KW-1185">Reference proteome</keyword>
<dbReference type="GeneID" id="86880554"/>